<gene>
    <name evidence="1" type="ORF">SAMN05192549_10781</name>
</gene>
<dbReference type="RefSeq" id="WP_072786295.1">
    <property type="nucleotide sequence ID" value="NZ_FRCX01000007.1"/>
</dbReference>
<sequence>MPATHDTYTRRQGLKKTYDVEYTALHYRISLGNKVLKDIHLDLHSSPVLDTEVTWRHAIADIENLRGMTEQ</sequence>
<keyword evidence="2" id="KW-1185">Reference proteome</keyword>
<organism evidence="1 2">
    <name type="scientific">Duganella sacchari</name>
    <dbReference type="NCBI Taxonomy" id="551987"/>
    <lineage>
        <taxon>Bacteria</taxon>
        <taxon>Pseudomonadati</taxon>
        <taxon>Pseudomonadota</taxon>
        <taxon>Betaproteobacteria</taxon>
        <taxon>Burkholderiales</taxon>
        <taxon>Oxalobacteraceae</taxon>
        <taxon>Telluria group</taxon>
        <taxon>Duganella</taxon>
    </lineage>
</organism>
<dbReference type="AlphaFoldDB" id="A0A1M7QHP1"/>
<name>A0A1M7QHP1_9BURK</name>
<reference evidence="2" key="1">
    <citation type="submission" date="2016-11" db="EMBL/GenBank/DDBJ databases">
        <authorList>
            <person name="Varghese N."/>
            <person name="Submissions S."/>
        </authorList>
    </citation>
    <scope>NUCLEOTIDE SEQUENCE [LARGE SCALE GENOMIC DNA]</scope>
    <source>
        <strain evidence="2">Sac-22</strain>
    </source>
</reference>
<protein>
    <submittedName>
        <fullName evidence="1">Uncharacterized protein</fullName>
    </submittedName>
</protein>
<accession>A0A1M7QHP1</accession>
<evidence type="ECO:0000313" key="1">
    <source>
        <dbReference type="EMBL" id="SHN30567.1"/>
    </source>
</evidence>
<proteinExistence type="predicted"/>
<dbReference type="STRING" id="551987.SAMN05192549_10781"/>
<dbReference type="Proteomes" id="UP000184339">
    <property type="component" value="Unassembled WGS sequence"/>
</dbReference>
<dbReference type="OrthoDB" id="8758376at2"/>
<dbReference type="EMBL" id="FRCX01000007">
    <property type="protein sequence ID" value="SHN30567.1"/>
    <property type="molecule type" value="Genomic_DNA"/>
</dbReference>
<evidence type="ECO:0000313" key="2">
    <source>
        <dbReference type="Proteomes" id="UP000184339"/>
    </source>
</evidence>